<dbReference type="InterPro" id="IPR043504">
    <property type="entry name" value="Peptidase_S1_PA_chymotrypsin"/>
</dbReference>
<dbReference type="PANTHER" id="PTHR24276:SF91">
    <property type="entry name" value="AT26814P-RELATED"/>
    <property type="match status" value="1"/>
</dbReference>
<dbReference type="Proteomes" id="UP001549921">
    <property type="component" value="Unassembled WGS sequence"/>
</dbReference>
<evidence type="ECO:0000256" key="1">
    <source>
        <dbReference type="ARBA" id="ARBA00007664"/>
    </source>
</evidence>
<dbReference type="InterPro" id="IPR033116">
    <property type="entry name" value="TRYPSIN_SER"/>
</dbReference>
<dbReference type="GO" id="GO:0006508">
    <property type="term" value="P:proteolysis"/>
    <property type="evidence" value="ECO:0007669"/>
    <property type="project" value="UniProtKB-KW"/>
</dbReference>
<feature type="domain" description="Peptidase S1" evidence="8">
    <location>
        <begin position="24"/>
        <end position="265"/>
    </location>
</feature>
<dbReference type="EMBL" id="JBEDNZ010000002">
    <property type="protein sequence ID" value="KAL0850894.1"/>
    <property type="molecule type" value="Genomic_DNA"/>
</dbReference>
<dbReference type="AlphaFoldDB" id="A0ABD0TNL8"/>
<keyword evidence="3 6" id="KW-0378">Hydrolase</keyword>
<dbReference type="SMART" id="SM00020">
    <property type="entry name" value="Tryp_SPc"/>
    <property type="match status" value="1"/>
</dbReference>
<dbReference type="PANTHER" id="PTHR24276">
    <property type="entry name" value="POLYSERASE-RELATED"/>
    <property type="match status" value="1"/>
</dbReference>
<keyword evidence="5" id="KW-1015">Disulfide bond</keyword>
<dbReference type="PROSITE" id="PS50240">
    <property type="entry name" value="TRYPSIN_DOM"/>
    <property type="match status" value="1"/>
</dbReference>
<evidence type="ECO:0000256" key="7">
    <source>
        <dbReference type="SAM" id="SignalP"/>
    </source>
</evidence>
<evidence type="ECO:0000256" key="6">
    <source>
        <dbReference type="RuleBase" id="RU363034"/>
    </source>
</evidence>
<protein>
    <recommendedName>
        <fullName evidence="8">Peptidase S1 domain-containing protein</fullName>
    </recommendedName>
</protein>
<evidence type="ECO:0000256" key="2">
    <source>
        <dbReference type="ARBA" id="ARBA00022670"/>
    </source>
</evidence>
<comment type="caution">
    <text evidence="9">The sequence shown here is derived from an EMBL/GenBank/DDBJ whole genome shotgun (WGS) entry which is preliminary data.</text>
</comment>
<evidence type="ECO:0000256" key="5">
    <source>
        <dbReference type="ARBA" id="ARBA00023157"/>
    </source>
</evidence>
<feature type="chain" id="PRO_5044860226" description="Peptidase S1 domain-containing protein" evidence="7">
    <location>
        <begin position="19"/>
        <end position="265"/>
    </location>
</feature>
<dbReference type="InterPro" id="IPR050430">
    <property type="entry name" value="Peptidase_S1"/>
</dbReference>
<name>A0ABD0TNL8_LOXSC</name>
<dbReference type="InterPro" id="IPR001314">
    <property type="entry name" value="Peptidase_S1A"/>
</dbReference>
<dbReference type="PROSITE" id="PS00134">
    <property type="entry name" value="TRYPSIN_HIS"/>
    <property type="match status" value="1"/>
</dbReference>
<accession>A0ABD0TNL8</accession>
<dbReference type="Pfam" id="PF00089">
    <property type="entry name" value="Trypsin"/>
    <property type="match status" value="1"/>
</dbReference>
<comment type="similarity">
    <text evidence="1">Belongs to the peptidase S1 family.</text>
</comment>
<sequence length="265" mass="29161">MRAFIVLVLTLAVAAATTQKTNRIIGGSLTTIDQYPEMVQLLRDTGNYFDQNCAGTILNNRAILSAAHCTKVSTSALRIRYGSSYRTSGGTVVTVNRIINHPDYNRPVPWDNDISILWVNANIPNTTTSRPARIAGPNYYPADNQVVWAAGWGRTINGDDDSISNQLRHVQLWTVNQAVCRQRYTRRIILVDGIPTSTTITDNMLCAGWLDVGGRDQCHGDSGGPLYHNEVVVGVTSFGDDCGSAFFPGVNARVSRFTNWINLNR</sequence>
<dbReference type="InterPro" id="IPR001254">
    <property type="entry name" value="Trypsin_dom"/>
</dbReference>
<evidence type="ECO:0000313" key="10">
    <source>
        <dbReference type="Proteomes" id="UP001549921"/>
    </source>
</evidence>
<keyword evidence="4 6" id="KW-0720">Serine protease</keyword>
<dbReference type="SUPFAM" id="SSF50494">
    <property type="entry name" value="Trypsin-like serine proteases"/>
    <property type="match status" value="1"/>
</dbReference>
<dbReference type="InterPro" id="IPR018114">
    <property type="entry name" value="TRYPSIN_HIS"/>
</dbReference>
<organism evidence="9 10">
    <name type="scientific">Loxostege sticticalis</name>
    <name type="common">Beet webworm moth</name>
    <dbReference type="NCBI Taxonomy" id="481309"/>
    <lineage>
        <taxon>Eukaryota</taxon>
        <taxon>Metazoa</taxon>
        <taxon>Ecdysozoa</taxon>
        <taxon>Arthropoda</taxon>
        <taxon>Hexapoda</taxon>
        <taxon>Insecta</taxon>
        <taxon>Pterygota</taxon>
        <taxon>Neoptera</taxon>
        <taxon>Endopterygota</taxon>
        <taxon>Lepidoptera</taxon>
        <taxon>Glossata</taxon>
        <taxon>Ditrysia</taxon>
        <taxon>Pyraloidea</taxon>
        <taxon>Crambidae</taxon>
        <taxon>Pyraustinae</taxon>
        <taxon>Loxostege</taxon>
    </lineage>
</organism>
<dbReference type="PRINTS" id="PR00722">
    <property type="entry name" value="CHYMOTRYPSIN"/>
</dbReference>
<dbReference type="GO" id="GO:0008236">
    <property type="term" value="F:serine-type peptidase activity"/>
    <property type="evidence" value="ECO:0007669"/>
    <property type="project" value="UniProtKB-KW"/>
</dbReference>
<dbReference type="Gene3D" id="2.40.10.10">
    <property type="entry name" value="Trypsin-like serine proteases"/>
    <property type="match status" value="1"/>
</dbReference>
<keyword evidence="2 6" id="KW-0645">Protease</keyword>
<dbReference type="InterPro" id="IPR009003">
    <property type="entry name" value="Peptidase_S1_PA"/>
</dbReference>
<proteinExistence type="inferred from homology"/>
<evidence type="ECO:0000259" key="8">
    <source>
        <dbReference type="PROSITE" id="PS50240"/>
    </source>
</evidence>
<dbReference type="PROSITE" id="PS00135">
    <property type="entry name" value="TRYPSIN_SER"/>
    <property type="match status" value="1"/>
</dbReference>
<gene>
    <name evidence="9" type="ORF">ABMA28_006803</name>
</gene>
<evidence type="ECO:0000256" key="4">
    <source>
        <dbReference type="ARBA" id="ARBA00022825"/>
    </source>
</evidence>
<evidence type="ECO:0000313" key="9">
    <source>
        <dbReference type="EMBL" id="KAL0850894.1"/>
    </source>
</evidence>
<keyword evidence="7" id="KW-0732">Signal</keyword>
<evidence type="ECO:0000256" key="3">
    <source>
        <dbReference type="ARBA" id="ARBA00022801"/>
    </source>
</evidence>
<dbReference type="CDD" id="cd00190">
    <property type="entry name" value="Tryp_SPc"/>
    <property type="match status" value="1"/>
</dbReference>
<reference evidence="9 10" key="1">
    <citation type="submission" date="2024-06" db="EMBL/GenBank/DDBJ databases">
        <title>A chromosome-level genome assembly of beet webworm, Loxostege sticticalis.</title>
        <authorList>
            <person name="Zhang Y."/>
        </authorList>
    </citation>
    <scope>NUCLEOTIDE SEQUENCE [LARGE SCALE GENOMIC DNA]</scope>
    <source>
        <strain evidence="9">AQ028</strain>
        <tissue evidence="9">Male pupae</tissue>
    </source>
</reference>
<feature type="signal peptide" evidence="7">
    <location>
        <begin position="1"/>
        <end position="18"/>
    </location>
</feature>